<feature type="region of interest" description="Disordered" evidence="2">
    <location>
        <begin position="1"/>
        <end position="22"/>
    </location>
</feature>
<gene>
    <name evidence="4" type="ORF">H4W26_001658</name>
</gene>
<proteinExistence type="predicted"/>
<dbReference type="Gene3D" id="3.40.309.10">
    <property type="entry name" value="Aldehyde Dehydrogenase, Chain A, domain 2"/>
    <property type="match status" value="1"/>
</dbReference>
<keyword evidence="1 4" id="KW-0560">Oxidoreductase</keyword>
<keyword evidence="5" id="KW-1185">Reference proteome</keyword>
<feature type="domain" description="Aldehyde dehydrogenase" evidence="3">
    <location>
        <begin position="18"/>
        <end position="443"/>
    </location>
</feature>
<comment type="caution">
    <text evidence="4">The sequence shown here is derived from an EMBL/GenBank/DDBJ whole genome shotgun (WGS) entry which is preliminary data.</text>
</comment>
<dbReference type="CDD" id="cd07129">
    <property type="entry name" value="ALDH_KGSADH"/>
    <property type="match status" value="1"/>
</dbReference>
<dbReference type="RefSeq" id="WP_225939645.1">
    <property type="nucleotide sequence ID" value="NZ_JADBEE010000001.1"/>
</dbReference>
<dbReference type="GO" id="GO:0033721">
    <property type="term" value="F:aldehyde dehydrogenase (NADP+) activity"/>
    <property type="evidence" value="ECO:0007669"/>
    <property type="project" value="UniProtKB-EC"/>
</dbReference>
<dbReference type="InterPro" id="IPR016162">
    <property type="entry name" value="Ald_DH_N"/>
</dbReference>
<evidence type="ECO:0000256" key="1">
    <source>
        <dbReference type="ARBA" id="ARBA00023002"/>
    </source>
</evidence>
<dbReference type="Proteomes" id="UP000636579">
    <property type="component" value="Unassembled WGS sequence"/>
</dbReference>
<evidence type="ECO:0000259" key="3">
    <source>
        <dbReference type="Pfam" id="PF00171"/>
    </source>
</evidence>
<protein>
    <submittedName>
        <fullName evidence="4">NADP-dependent aldehyde dehydrogenase</fullName>
        <ecNumber evidence="4">1.2.1.4</ecNumber>
    </submittedName>
</protein>
<dbReference type="PANTHER" id="PTHR43353:SF3">
    <property type="entry name" value="ALDEHYDE DEHYDROGENASE-RELATED"/>
    <property type="match status" value="1"/>
</dbReference>
<dbReference type="InterPro" id="IPR016163">
    <property type="entry name" value="Ald_DH_C"/>
</dbReference>
<evidence type="ECO:0000256" key="2">
    <source>
        <dbReference type="SAM" id="MobiDB-lite"/>
    </source>
</evidence>
<name>A0ABR9J7E5_9MICC</name>
<dbReference type="EC" id="1.2.1.4" evidence="4"/>
<dbReference type="InterPro" id="IPR050740">
    <property type="entry name" value="Aldehyde_DH_Superfamily"/>
</dbReference>
<organism evidence="4 5">
    <name type="scientific">Nesterenkonia halotolerans</name>
    <dbReference type="NCBI Taxonomy" id="225325"/>
    <lineage>
        <taxon>Bacteria</taxon>
        <taxon>Bacillati</taxon>
        <taxon>Actinomycetota</taxon>
        <taxon>Actinomycetes</taxon>
        <taxon>Micrococcales</taxon>
        <taxon>Micrococcaceae</taxon>
        <taxon>Nesterenkonia</taxon>
    </lineage>
</organism>
<sequence length="507" mass="53437">MDVTSRAQSDDMAPPSLEIPDTSSDELNAIVFAATAASQDPQLGARTDRASMLSALADTLESHADELVDLAQQETRLPRTRLHGEITRTAFQLREFSAAVLEGSYLEATIDSPAQTPMGPRPDLRRMLVPLGVVAVYSASNFPFAFSVLGGDTASALAAGNPVVVKAHPGHPRTSQKVVELAAEVLSHLGWHPGTITLVHGFDAGTALIQHPSVRAGAFTGSVHGGQALAREAALREEPIPFYGELGSLNPVFATQQAVTERGSEFGQGVAASVLQSGGQLCTKPGLVLIPTGQAGDTMIEHITSDMSEAQAFPALTSVMASGYARGATSRSQQGTVLAVGKDASEGSNQATVIEVHAEDAREELLEECFGPLVVVVRYSSNDEALSVANRLRGSLTATLLTGATEDISASPMFSALSRRAGRVLINDYPTGVAVSWAQHHGGPWPSTNSLHSSVGMTATRRFLRPMVWQNAPQHALPSELQDHSADVPTRVNGTLTGSVTEPSRHR</sequence>
<dbReference type="PANTHER" id="PTHR43353">
    <property type="entry name" value="SUCCINATE-SEMIALDEHYDE DEHYDROGENASE, MITOCHONDRIAL"/>
    <property type="match status" value="1"/>
</dbReference>
<accession>A0ABR9J7E5</accession>
<reference evidence="4 5" key="1">
    <citation type="submission" date="2020-10" db="EMBL/GenBank/DDBJ databases">
        <title>Sequencing the genomes of 1000 actinobacteria strains.</title>
        <authorList>
            <person name="Klenk H.-P."/>
        </authorList>
    </citation>
    <scope>NUCLEOTIDE SEQUENCE [LARGE SCALE GENOMIC DNA]</scope>
    <source>
        <strain evidence="4 5">DSM 15474</strain>
    </source>
</reference>
<feature type="region of interest" description="Disordered" evidence="2">
    <location>
        <begin position="477"/>
        <end position="507"/>
    </location>
</feature>
<dbReference type="InterPro" id="IPR016161">
    <property type="entry name" value="Ald_DH/histidinol_DH"/>
</dbReference>
<evidence type="ECO:0000313" key="5">
    <source>
        <dbReference type="Proteomes" id="UP000636579"/>
    </source>
</evidence>
<evidence type="ECO:0000313" key="4">
    <source>
        <dbReference type="EMBL" id="MBE1514903.1"/>
    </source>
</evidence>
<dbReference type="Gene3D" id="3.40.605.10">
    <property type="entry name" value="Aldehyde Dehydrogenase, Chain A, domain 1"/>
    <property type="match status" value="1"/>
</dbReference>
<dbReference type="InterPro" id="IPR044151">
    <property type="entry name" value="ALDH_KGSADH"/>
</dbReference>
<dbReference type="EMBL" id="JADBEE010000001">
    <property type="protein sequence ID" value="MBE1514903.1"/>
    <property type="molecule type" value="Genomic_DNA"/>
</dbReference>
<dbReference type="InterPro" id="IPR015590">
    <property type="entry name" value="Aldehyde_DH_dom"/>
</dbReference>
<feature type="compositionally biased region" description="Polar residues" evidence="2">
    <location>
        <begin position="492"/>
        <end position="507"/>
    </location>
</feature>
<dbReference type="Pfam" id="PF00171">
    <property type="entry name" value="Aldedh"/>
    <property type="match status" value="1"/>
</dbReference>
<dbReference type="SUPFAM" id="SSF53720">
    <property type="entry name" value="ALDH-like"/>
    <property type="match status" value="1"/>
</dbReference>